<proteinExistence type="predicted"/>
<comment type="caution">
    <text evidence="2">The sequence shown here is derived from an EMBL/GenBank/DDBJ whole genome shotgun (WGS) entry which is preliminary data.</text>
</comment>
<accession>A0AAV8YZE4</accession>
<dbReference type="AlphaFoldDB" id="A0AAV8YZE4"/>
<evidence type="ECO:0000313" key="3">
    <source>
        <dbReference type="Proteomes" id="UP001162162"/>
    </source>
</evidence>
<reference evidence="2" key="1">
    <citation type="journal article" date="2023" name="Insect Mol. Biol.">
        <title>Genome sequencing provides insights into the evolution of gene families encoding plant cell wall-degrading enzymes in longhorned beetles.</title>
        <authorList>
            <person name="Shin N.R."/>
            <person name="Okamura Y."/>
            <person name="Kirsch R."/>
            <person name="Pauchet Y."/>
        </authorList>
    </citation>
    <scope>NUCLEOTIDE SEQUENCE</scope>
    <source>
        <strain evidence="2">AMC_N1</strain>
    </source>
</reference>
<name>A0AAV8YZE4_9CUCU</name>
<evidence type="ECO:0000256" key="1">
    <source>
        <dbReference type="SAM" id="MobiDB-lite"/>
    </source>
</evidence>
<evidence type="ECO:0000313" key="2">
    <source>
        <dbReference type="EMBL" id="KAJ8956468.1"/>
    </source>
</evidence>
<dbReference type="Proteomes" id="UP001162162">
    <property type="component" value="Unassembled WGS sequence"/>
</dbReference>
<dbReference type="EMBL" id="JAPWTK010000030">
    <property type="protein sequence ID" value="KAJ8956468.1"/>
    <property type="molecule type" value="Genomic_DNA"/>
</dbReference>
<keyword evidence="3" id="KW-1185">Reference proteome</keyword>
<gene>
    <name evidence="2" type="ORF">NQ318_010782</name>
</gene>
<protein>
    <recommendedName>
        <fullName evidence="4">DDE-1 domain-containing protein</fullName>
    </recommendedName>
</protein>
<evidence type="ECO:0008006" key="4">
    <source>
        <dbReference type="Google" id="ProtNLM"/>
    </source>
</evidence>
<feature type="compositionally biased region" description="Basic and acidic residues" evidence="1">
    <location>
        <begin position="326"/>
        <end position="342"/>
    </location>
</feature>
<feature type="region of interest" description="Disordered" evidence="1">
    <location>
        <begin position="326"/>
        <end position="352"/>
    </location>
</feature>
<organism evidence="2 3">
    <name type="scientific">Aromia moschata</name>
    <dbReference type="NCBI Taxonomy" id="1265417"/>
    <lineage>
        <taxon>Eukaryota</taxon>
        <taxon>Metazoa</taxon>
        <taxon>Ecdysozoa</taxon>
        <taxon>Arthropoda</taxon>
        <taxon>Hexapoda</taxon>
        <taxon>Insecta</taxon>
        <taxon>Pterygota</taxon>
        <taxon>Neoptera</taxon>
        <taxon>Endopterygota</taxon>
        <taxon>Coleoptera</taxon>
        <taxon>Polyphaga</taxon>
        <taxon>Cucujiformia</taxon>
        <taxon>Chrysomeloidea</taxon>
        <taxon>Cerambycidae</taxon>
        <taxon>Cerambycinae</taxon>
        <taxon>Callichromatini</taxon>
        <taxon>Aromia</taxon>
    </lineage>
</organism>
<sequence length="352" mass="40579">MRHYKRKTDRGTKSLDRMTRAAMEVKNVPLRRVARDYDICRMSLKRFIARYLQNPDTAAFVYSTPRLVFSSSQETILTDYLLKLAQIFHGISPKEVRRLAYDCAIKCQINIPETWNENKMAGKDWLNGFMKINRCLSLRKPEDNSLSRPTSFNKANVDNFFKKLADVMDRYKFSASSIWNVDETGVFTWLDDGSGIFWFYATFCCIKQVRCSKEYPMLLLLENYSSHLSINTLDLDKENGISLDVAVYGPFKRHLSSAQDAWMRNHPARIMTVYDIQSIVRTVVPLSLSQTNIIKGFEATGTYPFSQDIFQESDYAPRFVTDRPEVVNEQGGKDAEAEKENVLPETLNDPSV</sequence>